<dbReference type="AlphaFoldDB" id="A0A0D1AG72"/>
<dbReference type="OrthoDB" id="9793300at2"/>
<dbReference type="InterPro" id="IPR027396">
    <property type="entry name" value="DsrEFH-like"/>
</dbReference>
<accession>A0A0D1AG72</accession>
<comment type="caution">
    <text evidence="1">The sequence shown here is derived from an EMBL/GenBank/DDBJ whole genome shotgun (WGS) entry which is preliminary data.</text>
</comment>
<sequence>MKVAYVLESPHAQNILTNMVIPQMEKEMHGADVVGMFFIMDNTYFLIEGTETAERLKKLSEKTGLVLLACDKCAKERKIEDKLIKEAAIGCFPVCYAALDSAGVDHIITI</sequence>
<evidence type="ECO:0000313" key="1">
    <source>
        <dbReference type="EMBL" id="KIS22139.1"/>
    </source>
</evidence>
<dbReference type="RefSeq" id="WP_003483344.1">
    <property type="nucleotide sequence ID" value="NZ_JXSU01000008.1"/>
</dbReference>
<dbReference type="Proteomes" id="UP000032250">
    <property type="component" value="Unassembled WGS sequence"/>
</dbReference>
<dbReference type="EMBL" id="JXSU01000008">
    <property type="protein sequence ID" value="KIS22139.1"/>
    <property type="molecule type" value="Genomic_DNA"/>
</dbReference>
<dbReference type="HOGENOM" id="CLU_2166965_0_0_9"/>
<gene>
    <name evidence="1" type="ORF">N495_16800</name>
</gene>
<dbReference type="PATRIC" id="fig|1379739.3.peg.3760"/>
<reference evidence="1 2" key="1">
    <citation type="submission" date="2014-06" db="EMBL/GenBank/DDBJ databases">
        <title>Genome characterization of distinct group I Clostridium botulinum lineages.</title>
        <authorList>
            <person name="Giordani F."/>
            <person name="Anselmo A."/>
            <person name="Fillo S."/>
            <person name="Palozzi A.M."/>
            <person name="Fortunato A."/>
            <person name="Gentile B."/>
            <person name="Ciammaruconi A."/>
            <person name="Anniballi F."/>
            <person name="De Medici D."/>
            <person name="Lista F."/>
        </authorList>
    </citation>
    <scope>NUCLEOTIDE SEQUENCE [LARGE SCALE GENOMIC DNA]</scope>
    <source>
        <strain evidence="1 2">B2 450</strain>
    </source>
</reference>
<dbReference type="NCBIfam" id="NF040732">
    <property type="entry name" value="DsrE_rel_SaoD"/>
    <property type="match status" value="1"/>
</dbReference>
<dbReference type="Pfam" id="PF02635">
    <property type="entry name" value="DsrE"/>
    <property type="match status" value="1"/>
</dbReference>
<dbReference type="InterPro" id="IPR003787">
    <property type="entry name" value="Sulphur_relay_DsrE/F-like"/>
</dbReference>
<protein>
    <submittedName>
        <fullName evidence="1">Sulfur reduction protein DsrE</fullName>
    </submittedName>
</protein>
<proteinExistence type="predicted"/>
<name>A0A0D1AG72_CLOBO</name>
<organism evidence="1 2">
    <name type="scientific">Clostridium botulinum B2 450</name>
    <dbReference type="NCBI Taxonomy" id="1379739"/>
    <lineage>
        <taxon>Bacteria</taxon>
        <taxon>Bacillati</taxon>
        <taxon>Bacillota</taxon>
        <taxon>Clostridia</taxon>
        <taxon>Eubacteriales</taxon>
        <taxon>Clostridiaceae</taxon>
        <taxon>Clostridium</taxon>
    </lineage>
</organism>
<evidence type="ECO:0000313" key="2">
    <source>
        <dbReference type="Proteomes" id="UP000032250"/>
    </source>
</evidence>
<dbReference type="SUPFAM" id="SSF75169">
    <property type="entry name" value="DsrEFH-like"/>
    <property type="match status" value="1"/>
</dbReference>